<name>A0AAD1ZE78_9LAMI</name>
<proteinExistence type="predicted"/>
<gene>
    <name evidence="1" type="ORF">FPE_LOCUS13861</name>
</gene>
<dbReference type="EMBL" id="OU503043">
    <property type="protein sequence ID" value="CAI9766431.1"/>
    <property type="molecule type" value="Genomic_DNA"/>
</dbReference>
<protein>
    <submittedName>
        <fullName evidence="1">Uncharacterized protein</fullName>
    </submittedName>
</protein>
<sequence length="183" mass="21325">MGLTIAQKYVIFSHKALIGSATEICALLFLLRLIAIRQEFYTWRLNKKEARKAPSGVLVEEPPLIESKPAKEIELKIVELVEYPKSMVKEKKETSWVCLRKTSLEMENSSYSYDDIFPRVTMHQRPVDRGGLPGFNLHCFVVDQILLRKYYQTDIYKRFRDEMEKNEKEMAALSTGYNQSHSI</sequence>
<accession>A0AAD1ZE78</accession>
<evidence type="ECO:0000313" key="1">
    <source>
        <dbReference type="EMBL" id="CAI9766431.1"/>
    </source>
</evidence>
<dbReference type="AlphaFoldDB" id="A0AAD1ZE78"/>
<dbReference type="Proteomes" id="UP000834106">
    <property type="component" value="Chromosome 8"/>
</dbReference>
<keyword evidence="2" id="KW-1185">Reference proteome</keyword>
<evidence type="ECO:0000313" key="2">
    <source>
        <dbReference type="Proteomes" id="UP000834106"/>
    </source>
</evidence>
<reference evidence="1" key="1">
    <citation type="submission" date="2023-05" db="EMBL/GenBank/DDBJ databases">
        <authorList>
            <person name="Huff M."/>
        </authorList>
    </citation>
    <scope>NUCLEOTIDE SEQUENCE</scope>
</reference>
<organism evidence="1 2">
    <name type="scientific">Fraxinus pennsylvanica</name>
    <dbReference type="NCBI Taxonomy" id="56036"/>
    <lineage>
        <taxon>Eukaryota</taxon>
        <taxon>Viridiplantae</taxon>
        <taxon>Streptophyta</taxon>
        <taxon>Embryophyta</taxon>
        <taxon>Tracheophyta</taxon>
        <taxon>Spermatophyta</taxon>
        <taxon>Magnoliopsida</taxon>
        <taxon>eudicotyledons</taxon>
        <taxon>Gunneridae</taxon>
        <taxon>Pentapetalae</taxon>
        <taxon>asterids</taxon>
        <taxon>lamiids</taxon>
        <taxon>Lamiales</taxon>
        <taxon>Oleaceae</taxon>
        <taxon>Oleeae</taxon>
        <taxon>Fraxinus</taxon>
    </lineage>
</organism>